<evidence type="ECO:0000256" key="2">
    <source>
        <dbReference type="SAM" id="MobiDB-lite"/>
    </source>
</evidence>
<dbReference type="InterPro" id="IPR019734">
    <property type="entry name" value="TPR_rpt"/>
</dbReference>
<gene>
    <name evidence="3" type="ORF">GYMLUDRAFT_41404</name>
</gene>
<keyword evidence="1" id="KW-0802">TPR repeat</keyword>
<feature type="compositionally biased region" description="Acidic residues" evidence="2">
    <location>
        <begin position="353"/>
        <end position="380"/>
    </location>
</feature>
<evidence type="ECO:0000256" key="1">
    <source>
        <dbReference type="PROSITE-ProRule" id="PRU00339"/>
    </source>
</evidence>
<protein>
    <recommendedName>
        <fullName evidence="5">TPR-like protein</fullName>
    </recommendedName>
</protein>
<organism evidence="3 4">
    <name type="scientific">Collybiopsis luxurians FD-317 M1</name>
    <dbReference type="NCBI Taxonomy" id="944289"/>
    <lineage>
        <taxon>Eukaryota</taxon>
        <taxon>Fungi</taxon>
        <taxon>Dikarya</taxon>
        <taxon>Basidiomycota</taxon>
        <taxon>Agaricomycotina</taxon>
        <taxon>Agaricomycetes</taxon>
        <taxon>Agaricomycetidae</taxon>
        <taxon>Agaricales</taxon>
        <taxon>Marasmiineae</taxon>
        <taxon>Omphalotaceae</taxon>
        <taxon>Collybiopsis</taxon>
        <taxon>Collybiopsis luxurians</taxon>
    </lineage>
</organism>
<accession>A0A0D0D1P3</accession>
<dbReference type="Proteomes" id="UP000053593">
    <property type="component" value="Unassembled WGS sequence"/>
</dbReference>
<dbReference type="SUPFAM" id="SSF48452">
    <property type="entry name" value="TPR-like"/>
    <property type="match status" value="1"/>
</dbReference>
<dbReference type="Gene3D" id="1.25.40.10">
    <property type="entry name" value="Tetratricopeptide repeat domain"/>
    <property type="match status" value="2"/>
</dbReference>
<dbReference type="CDD" id="cd24142">
    <property type="entry name" value="ACL4-like"/>
    <property type="match status" value="1"/>
</dbReference>
<sequence length="380" mass="42040">MGRTKTKKQTVSKVAEPTATSAAPSVAALLDKAQSLIVQCDYELAARFIQRILEQQPSNAQAKEMLGVVQLEMGEIDEAKQTFTSLLPPNPDAPSPTPPSAHLYLAQLSDDEPKLALKHYQTAVELLSAQLKGKERAGSNGSNDDEIELKSNIVRALIGQVEVWMDPTYDLCFAPEAEKTCEDLLGTALKVDPDNSEALQSLASVRMSQQRPDDAKVCLEKAWTAWKDLDLDNPKVPPISARLGLVRLFLELSLYSPALLVLHGVMTADDEEVEAWYLEGWCYYLMAEQAKENDGTLDDLGWEELAKDARDRLETCQMLHMHQEHPDKPLLEHVQELIANLEGMGIKASAPGEGEEEGDEAEWVDEEAEIEDEDGDVEMS</sequence>
<dbReference type="OrthoDB" id="1914839at2759"/>
<proteinExistence type="predicted"/>
<evidence type="ECO:0008006" key="5">
    <source>
        <dbReference type="Google" id="ProtNLM"/>
    </source>
</evidence>
<dbReference type="EMBL" id="KN834765">
    <property type="protein sequence ID" value="KIK63093.1"/>
    <property type="molecule type" value="Genomic_DNA"/>
</dbReference>
<dbReference type="Pfam" id="PF14559">
    <property type="entry name" value="TPR_19"/>
    <property type="match status" value="1"/>
</dbReference>
<keyword evidence="4" id="KW-1185">Reference proteome</keyword>
<evidence type="ECO:0000313" key="4">
    <source>
        <dbReference type="Proteomes" id="UP000053593"/>
    </source>
</evidence>
<reference evidence="3 4" key="1">
    <citation type="submission" date="2014-04" db="EMBL/GenBank/DDBJ databases">
        <title>Evolutionary Origins and Diversification of the Mycorrhizal Mutualists.</title>
        <authorList>
            <consortium name="DOE Joint Genome Institute"/>
            <consortium name="Mycorrhizal Genomics Consortium"/>
            <person name="Kohler A."/>
            <person name="Kuo A."/>
            <person name="Nagy L.G."/>
            <person name="Floudas D."/>
            <person name="Copeland A."/>
            <person name="Barry K.W."/>
            <person name="Cichocki N."/>
            <person name="Veneault-Fourrey C."/>
            <person name="LaButti K."/>
            <person name="Lindquist E.A."/>
            <person name="Lipzen A."/>
            <person name="Lundell T."/>
            <person name="Morin E."/>
            <person name="Murat C."/>
            <person name="Riley R."/>
            <person name="Ohm R."/>
            <person name="Sun H."/>
            <person name="Tunlid A."/>
            <person name="Henrissat B."/>
            <person name="Grigoriev I.V."/>
            <person name="Hibbett D.S."/>
            <person name="Martin F."/>
        </authorList>
    </citation>
    <scope>NUCLEOTIDE SEQUENCE [LARGE SCALE GENOMIC DNA]</scope>
    <source>
        <strain evidence="3 4">FD-317 M1</strain>
    </source>
</reference>
<dbReference type="InterPro" id="IPR011990">
    <property type="entry name" value="TPR-like_helical_dom_sf"/>
</dbReference>
<name>A0A0D0D1P3_9AGAR</name>
<evidence type="ECO:0000313" key="3">
    <source>
        <dbReference type="EMBL" id="KIK63093.1"/>
    </source>
</evidence>
<feature type="repeat" description="TPR" evidence="1">
    <location>
        <begin position="60"/>
        <end position="93"/>
    </location>
</feature>
<dbReference type="SMART" id="SM00028">
    <property type="entry name" value="TPR"/>
    <property type="match status" value="3"/>
</dbReference>
<feature type="region of interest" description="Disordered" evidence="2">
    <location>
        <begin position="347"/>
        <end position="380"/>
    </location>
</feature>
<dbReference type="AlphaFoldDB" id="A0A0D0D1P3"/>
<dbReference type="PROSITE" id="PS50005">
    <property type="entry name" value="TPR"/>
    <property type="match status" value="1"/>
</dbReference>
<dbReference type="HOGENOM" id="CLU_040959_2_0_1"/>